<keyword evidence="3" id="KW-1185">Reference proteome</keyword>
<sequence length="186" mass="21446">MKLYEAIHTIMKAHQGQIRKLDGDPYAVHPVEVSLMVSKWGAEEDVVIAALLHDVVEDTIWTIDEINASFGPDIAKMVAFCSEYDKSQAWSVRKQAMIEKVRQPGNWEAKLIILADKLCNLKSIARSLEEKDEEAVWASFNAPKSDQYWYYREMTLALGELESNPLCREDYRMLKRMVEEIFDAPF</sequence>
<organism evidence="2 3">
    <name type="scientific">Acidaminobacter hydrogenoformans DSM 2784</name>
    <dbReference type="NCBI Taxonomy" id="1120920"/>
    <lineage>
        <taxon>Bacteria</taxon>
        <taxon>Bacillati</taxon>
        <taxon>Bacillota</taxon>
        <taxon>Clostridia</taxon>
        <taxon>Peptostreptococcales</taxon>
        <taxon>Acidaminobacteraceae</taxon>
        <taxon>Acidaminobacter</taxon>
    </lineage>
</organism>
<dbReference type="EMBL" id="FMWL01000014">
    <property type="protein sequence ID" value="SCZ80810.1"/>
    <property type="molecule type" value="Genomic_DNA"/>
</dbReference>
<dbReference type="OrthoDB" id="9802385at2"/>
<feature type="domain" description="HD/PDEase" evidence="1">
    <location>
        <begin position="22"/>
        <end position="130"/>
    </location>
</feature>
<dbReference type="InterPro" id="IPR003607">
    <property type="entry name" value="HD/PDEase_dom"/>
</dbReference>
<reference evidence="2 3" key="1">
    <citation type="submission" date="2016-10" db="EMBL/GenBank/DDBJ databases">
        <authorList>
            <person name="de Groot N.N."/>
        </authorList>
    </citation>
    <scope>NUCLEOTIDE SEQUENCE [LARGE SCALE GENOMIC DNA]</scope>
    <source>
        <strain evidence="2 3">DSM 2784</strain>
    </source>
</reference>
<protein>
    <submittedName>
        <fullName evidence="2">HD domain-containing protein</fullName>
    </submittedName>
</protein>
<evidence type="ECO:0000313" key="2">
    <source>
        <dbReference type="EMBL" id="SCZ80810.1"/>
    </source>
</evidence>
<evidence type="ECO:0000259" key="1">
    <source>
        <dbReference type="SMART" id="SM00471"/>
    </source>
</evidence>
<dbReference type="SUPFAM" id="SSF109604">
    <property type="entry name" value="HD-domain/PDEase-like"/>
    <property type="match status" value="1"/>
</dbReference>
<dbReference type="PANTHER" id="PTHR46246">
    <property type="entry name" value="GUANOSINE-3',5'-BIS(DIPHOSPHATE) 3'-PYROPHOSPHOHYDROLASE MESH1"/>
    <property type="match status" value="1"/>
</dbReference>
<dbReference type="InterPro" id="IPR052194">
    <property type="entry name" value="MESH1"/>
</dbReference>
<dbReference type="PANTHER" id="PTHR46246:SF1">
    <property type="entry name" value="GUANOSINE-3',5'-BIS(DIPHOSPHATE) 3'-PYROPHOSPHOHYDROLASE MESH1"/>
    <property type="match status" value="1"/>
</dbReference>
<dbReference type="AlphaFoldDB" id="A0A1G5S4P7"/>
<dbReference type="STRING" id="1120920.SAMN03080599_02458"/>
<dbReference type="GO" id="GO:0008893">
    <property type="term" value="F:guanosine-3',5'-bis(diphosphate) 3'-diphosphatase activity"/>
    <property type="evidence" value="ECO:0007669"/>
    <property type="project" value="TreeGrafter"/>
</dbReference>
<dbReference type="Gene3D" id="1.10.3210.10">
    <property type="entry name" value="Hypothetical protein af1432"/>
    <property type="match status" value="1"/>
</dbReference>
<evidence type="ECO:0000313" key="3">
    <source>
        <dbReference type="Proteomes" id="UP000199208"/>
    </source>
</evidence>
<name>A0A1G5S4P7_9FIRM</name>
<dbReference type="RefSeq" id="WP_092591928.1">
    <property type="nucleotide sequence ID" value="NZ_FMWL01000014.1"/>
</dbReference>
<accession>A0A1G5S4P7</accession>
<gene>
    <name evidence="2" type="ORF">SAMN03080599_02458</name>
</gene>
<proteinExistence type="predicted"/>
<dbReference type="SMART" id="SM00471">
    <property type="entry name" value="HDc"/>
    <property type="match status" value="1"/>
</dbReference>
<dbReference type="Proteomes" id="UP000199208">
    <property type="component" value="Unassembled WGS sequence"/>
</dbReference>
<dbReference type="Pfam" id="PF13328">
    <property type="entry name" value="HD_4"/>
    <property type="match status" value="1"/>
</dbReference>